<name>A0A3Q0IU69_DIACI</name>
<organism evidence="1 2">
    <name type="scientific">Diaphorina citri</name>
    <name type="common">Asian citrus psyllid</name>
    <dbReference type="NCBI Taxonomy" id="121845"/>
    <lineage>
        <taxon>Eukaryota</taxon>
        <taxon>Metazoa</taxon>
        <taxon>Ecdysozoa</taxon>
        <taxon>Arthropoda</taxon>
        <taxon>Hexapoda</taxon>
        <taxon>Insecta</taxon>
        <taxon>Pterygota</taxon>
        <taxon>Neoptera</taxon>
        <taxon>Paraneoptera</taxon>
        <taxon>Hemiptera</taxon>
        <taxon>Sternorrhyncha</taxon>
        <taxon>Psylloidea</taxon>
        <taxon>Psyllidae</taxon>
        <taxon>Diaphorininae</taxon>
        <taxon>Diaphorina</taxon>
    </lineage>
</organism>
<proteinExistence type="predicted"/>
<evidence type="ECO:0000313" key="1">
    <source>
        <dbReference type="Proteomes" id="UP000079169"/>
    </source>
</evidence>
<dbReference type="GeneID" id="103509699"/>
<dbReference type="Proteomes" id="UP000079169">
    <property type="component" value="Unplaced"/>
</dbReference>
<dbReference type="RefSeq" id="XP_026679789.1">
    <property type="nucleotide sequence ID" value="XM_026823988.1"/>
</dbReference>
<accession>A0A3Q0IU69</accession>
<dbReference type="AlphaFoldDB" id="A0A3Q0IU69"/>
<reference evidence="2" key="1">
    <citation type="submission" date="2025-08" db="UniProtKB">
        <authorList>
            <consortium name="RefSeq"/>
        </authorList>
    </citation>
    <scope>IDENTIFICATION</scope>
</reference>
<sequence length="200" mass="23407">MPCKYQAVDSMPAREDEMSVVTVPSYKKILMPEIKTSNRKEDIRSQILKAYLSVVKITHCLERSHYRPIIFLKYTAQLLSLRPKDKLPGNQYSANERLIYSSICHLLYPDLISKLDALLPSLRKHHAKLENLQYIKLGSDTQEANPYLAVPEILQRKRRIVYEHNKSVKEKRKQYVQLLRNINYKQVRVVSFANLIEKPA</sequence>
<keyword evidence="1" id="KW-1185">Reference proteome</keyword>
<dbReference type="KEGG" id="dci:103509699"/>
<evidence type="ECO:0000313" key="2">
    <source>
        <dbReference type="RefSeq" id="XP_026679789.1"/>
    </source>
</evidence>
<protein>
    <submittedName>
        <fullName evidence="2">Uncharacterized protein LOC103509699</fullName>
    </submittedName>
</protein>
<gene>
    <name evidence="2" type="primary">LOC103509699</name>
</gene>
<dbReference type="PaxDb" id="121845-A0A3Q0IU69"/>